<comment type="caution">
    <text evidence="5">The sequence shown here is derived from an EMBL/GenBank/DDBJ whole genome shotgun (WGS) entry which is preliminary data.</text>
</comment>
<organism evidence="5 6">
    <name type="scientific">Parasedimentitalea huanghaiensis</name>
    <dbReference type="NCBI Taxonomy" id="2682100"/>
    <lineage>
        <taxon>Bacteria</taxon>
        <taxon>Pseudomonadati</taxon>
        <taxon>Pseudomonadota</taxon>
        <taxon>Alphaproteobacteria</taxon>
        <taxon>Rhodobacterales</taxon>
        <taxon>Paracoccaceae</taxon>
        <taxon>Parasedimentitalea</taxon>
    </lineage>
</organism>
<reference evidence="5 6" key="1">
    <citation type="submission" date="2019-12" db="EMBL/GenBank/DDBJ databases">
        <authorList>
            <person name="Zhang Y.-J."/>
        </authorList>
    </citation>
    <scope>NUCLEOTIDE SEQUENCE [LARGE SCALE GENOMIC DNA]</scope>
    <source>
        <strain evidence="5 6">CY05</strain>
    </source>
</reference>
<evidence type="ECO:0000256" key="3">
    <source>
        <dbReference type="ARBA" id="ARBA00023163"/>
    </source>
</evidence>
<evidence type="ECO:0000313" key="5">
    <source>
        <dbReference type="EMBL" id="MVO18272.1"/>
    </source>
</evidence>
<dbReference type="InterPro" id="IPR032687">
    <property type="entry name" value="AraC-type_N"/>
</dbReference>
<protein>
    <submittedName>
        <fullName evidence="5">Helix-turn-helix domain-containing protein</fullName>
    </submittedName>
</protein>
<dbReference type="PROSITE" id="PS01124">
    <property type="entry name" value="HTH_ARAC_FAMILY_2"/>
    <property type="match status" value="1"/>
</dbReference>
<keyword evidence="3" id="KW-0804">Transcription</keyword>
<dbReference type="RefSeq" id="WP_157024487.1">
    <property type="nucleotide sequence ID" value="NZ_WQLV01000018.1"/>
</dbReference>
<dbReference type="PANTHER" id="PTHR47894">
    <property type="entry name" value="HTH-TYPE TRANSCRIPTIONAL REGULATOR GADX"/>
    <property type="match status" value="1"/>
</dbReference>
<accession>A0A6L6WRW8</accession>
<evidence type="ECO:0000313" key="6">
    <source>
        <dbReference type="Proteomes" id="UP000478892"/>
    </source>
</evidence>
<proteinExistence type="predicted"/>
<dbReference type="EMBL" id="WQLV01000018">
    <property type="protein sequence ID" value="MVO18272.1"/>
    <property type="molecule type" value="Genomic_DNA"/>
</dbReference>
<dbReference type="PANTHER" id="PTHR47894:SF4">
    <property type="entry name" value="HTH-TYPE TRANSCRIPTIONAL REGULATOR GADX"/>
    <property type="match status" value="1"/>
</dbReference>
<evidence type="ECO:0000256" key="2">
    <source>
        <dbReference type="ARBA" id="ARBA00023125"/>
    </source>
</evidence>
<dbReference type="AlphaFoldDB" id="A0A6L6WRW8"/>
<evidence type="ECO:0000256" key="1">
    <source>
        <dbReference type="ARBA" id="ARBA00023015"/>
    </source>
</evidence>
<keyword evidence="2" id="KW-0238">DNA-binding</keyword>
<dbReference type="PRINTS" id="PR00032">
    <property type="entry name" value="HTHARAC"/>
</dbReference>
<dbReference type="SMART" id="SM00342">
    <property type="entry name" value="HTH_ARAC"/>
    <property type="match status" value="1"/>
</dbReference>
<dbReference type="GO" id="GO:0005829">
    <property type="term" value="C:cytosol"/>
    <property type="evidence" value="ECO:0007669"/>
    <property type="project" value="TreeGrafter"/>
</dbReference>
<dbReference type="Pfam" id="PF12833">
    <property type="entry name" value="HTH_18"/>
    <property type="match status" value="1"/>
</dbReference>
<dbReference type="InterPro" id="IPR009057">
    <property type="entry name" value="Homeodomain-like_sf"/>
</dbReference>
<evidence type="ECO:0000259" key="4">
    <source>
        <dbReference type="PROSITE" id="PS01124"/>
    </source>
</evidence>
<sequence>MPSVTNAFARAMAEAAGMTLTDEGALCSNGTVVFRVPKPVDGQIADTDYFDLIDWIRDSHTDEVRLVEAYASAIQTDDLGVLGLAIKTAPTLRASLRRAERYFRLVTDTAVYQLVEKGEIAFWVFQSQTLHRTALELRNECALAGFARNMHRFVGPGLALHSVSFRHACRCDPDRYAAHFGCPVKFNSDQDAIQLKTEMLDLSNRLGDKAVSKFLTGHLESKINLLEGSPSLGCTLLHHLTPTLSTGLPQAADIAREMGMSERTLYRRLAKEGLTFRDVLAKAQSSLAQKLLRDDKVSIAEIAFLTGFSEQSTFTRAFKRWVGKAPAQFRQQSSTV</sequence>
<dbReference type="SUPFAM" id="SSF46689">
    <property type="entry name" value="Homeodomain-like"/>
    <property type="match status" value="1"/>
</dbReference>
<dbReference type="InterPro" id="IPR018060">
    <property type="entry name" value="HTH_AraC"/>
</dbReference>
<dbReference type="InterPro" id="IPR020449">
    <property type="entry name" value="Tscrpt_reg_AraC-type_HTH"/>
</dbReference>
<dbReference type="Gene3D" id="1.10.10.60">
    <property type="entry name" value="Homeodomain-like"/>
    <property type="match status" value="1"/>
</dbReference>
<dbReference type="Pfam" id="PF12625">
    <property type="entry name" value="Arabinose_bd"/>
    <property type="match status" value="1"/>
</dbReference>
<dbReference type="Proteomes" id="UP000478892">
    <property type="component" value="Unassembled WGS sequence"/>
</dbReference>
<dbReference type="GO" id="GO:0003700">
    <property type="term" value="F:DNA-binding transcription factor activity"/>
    <property type="evidence" value="ECO:0007669"/>
    <property type="project" value="InterPro"/>
</dbReference>
<keyword evidence="6" id="KW-1185">Reference proteome</keyword>
<feature type="domain" description="HTH araC/xylS-type" evidence="4">
    <location>
        <begin position="234"/>
        <end position="332"/>
    </location>
</feature>
<keyword evidence="1" id="KW-0805">Transcription regulation</keyword>
<gene>
    <name evidence="5" type="ORF">GO984_20835</name>
</gene>
<dbReference type="GO" id="GO:0000976">
    <property type="term" value="F:transcription cis-regulatory region binding"/>
    <property type="evidence" value="ECO:0007669"/>
    <property type="project" value="TreeGrafter"/>
</dbReference>
<name>A0A6L6WRW8_9RHOB</name>